<evidence type="ECO:0000256" key="3">
    <source>
        <dbReference type="ARBA" id="ARBA00022989"/>
    </source>
</evidence>
<keyword evidence="7" id="KW-1185">Reference proteome</keyword>
<evidence type="ECO:0000313" key="6">
    <source>
        <dbReference type="EMBL" id="EEI25257.1"/>
    </source>
</evidence>
<dbReference type="InterPro" id="IPR003825">
    <property type="entry name" value="Colicin-V_CvpA"/>
</dbReference>
<reference evidence="6 7" key="1">
    <citation type="submission" date="2009-01" db="EMBL/GenBank/DDBJ databases">
        <authorList>
            <person name="Qin X."/>
            <person name="Bachman B."/>
            <person name="Battles P."/>
            <person name="Bell A."/>
            <person name="Bess C."/>
            <person name="Bickham C."/>
            <person name="Chaboub L."/>
            <person name="Chen D."/>
            <person name="Coyle M."/>
            <person name="Deiros D.R."/>
            <person name="Dinh H."/>
            <person name="Forbes L."/>
            <person name="Fowler G."/>
            <person name="Francisco L."/>
            <person name="Fu Q."/>
            <person name="Gubbala S."/>
            <person name="Hale W."/>
            <person name="Han Y."/>
            <person name="Hemphill L."/>
            <person name="Highlander S.K."/>
            <person name="Hirani K."/>
            <person name="Hogues M."/>
            <person name="Jackson L."/>
            <person name="Jakkamsetti A."/>
            <person name="Javaid M."/>
            <person name="Jiang H."/>
            <person name="Korchina V."/>
            <person name="Kovar C."/>
            <person name="Lara F."/>
            <person name="Lee S."/>
            <person name="Mata R."/>
            <person name="Mathew T."/>
            <person name="Moen C."/>
            <person name="Morales K."/>
            <person name="Munidasa M."/>
            <person name="Nazareth L."/>
            <person name="Ngo R."/>
            <person name="Nguyen L."/>
            <person name="Okwuonu G."/>
            <person name="Ongeri F."/>
            <person name="Patil S."/>
            <person name="Petrosino J."/>
            <person name="Pham C."/>
            <person name="Pham P."/>
            <person name="Pu L.-L."/>
            <person name="Puazo M."/>
            <person name="Raj R."/>
            <person name="Reid J."/>
            <person name="Rouhana J."/>
            <person name="Saada N."/>
            <person name="Shang Y."/>
            <person name="Simmons D."/>
            <person name="Thornton R."/>
            <person name="Warren J."/>
            <person name="Weissenberger G."/>
            <person name="Zhang J."/>
            <person name="Zhang L."/>
            <person name="Zhou C."/>
            <person name="Zhu D."/>
            <person name="Muzny D."/>
            <person name="Worley K."/>
            <person name="Gibbs R."/>
        </authorList>
    </citation>
    <scope>NUCLEOTIDE SEQUENCE [LARGE SCALE GENOMIC DNA]</scope>
    <source>
        <strain evidence="7">ATCC 8290 / DSM 20176 / CCUG 30140 / JCM 1155 / KCTC 3500 / NBRC 15886 / NCIMB 8040 / NRRL B-1843 / 9</strain>
    </source>
</reference>
<dbReference type="AlphaFoldDB" id="C0XH95"/>
<evidence type="ECO:0000313" key="7">
    <source>
        <dbReference type="Proteomes" id="UP000003752"/>
    </source>
</evidence>
<dbReference type="EMBL" id="ACGP01000097">
    <property type="protein sequence ID" value="EEI25257.1"/>
    <property type="molecule type" value="Genomic_DNA"/>
</dbReference>
<evidence type="ECO:0000256" key="4">
    <source>
        <dbReference type="ARBA" id="ARBA00023136"/>
    </source>
</evidence>
<comment type="caution">
    <text evidence="6">The sequence shown here is derived from an EMBL/GenBank/DDBJ whole genome shotgun (WGS) entry which is preliminary data.</text>
</comment>
<feature type="transmembrane region" description="Helical" evidence="5">
    <location>
        <begin position="7"/>
        <end position="27"/>
    </location>
</feature>
<dbReference type="PANTHER" id="PTHR37306">
    <property type="entry name" value="COLICIN V PRODUCTION PROTEIN"/>
    <property type="match status" value="1"/>
</dbReference>
<dbReference type="PATRIC" id="fig|1423757.3.peg.175"/>
<comment type="subcellular location">
    <subcellularLocation>
        <location evidence="1">Membrane</location>
        <topology evidence="1">Multi-pass membrane protein</topology>
    </subcellularLocation>
</comment>
<keyword evidence="4 5" id="KW-0472">Membrane</keyword>
<keyword evidence="3 5" id="KW-1133">Transmembrane helix</keyword>
<dbReference type="Pfam" id="PF02674">
    <property type="entry name" value="Colicin_V"/>
    <property type="match status" value="1"/>
</dbReference>
<name>C0XH95_LENH9</name>
<dbReference type="GO" id="GO:0009403">
    <property type="term" value="P:toxin biosynthetic process"/>
    <property type="evidence" value="ECO:0007669"/>
    <property type="project" value="InterPro"/>
</dbReference>
<dbReference type="HOGENOM" id="CLU_092720_3_1_9"/>
<feature type="transmembrane region" description="Helical" evidence="5">
    <location>
        <begin position="72"/>
        <end position="95"/>
    </location>
</feature>
<evidence type="ECO:0000256" key="2">
    <source>
        <dbReference type="ARBA" id="ARBA00022692"/>
    </source>
</evidence>
<keyword evidence="2 5" id="KW-0812">Transmembrane</keyword>
<organism evidence="6 7">
    <name type="scientific">Lentilactobacillus hilgardii (strain ATCC 8290 / DSM 20176 / CCUG 30140 / JCM 1155 / KCTC 3500 / NBRC 15886 / NCIMB 8040 / NRRL B-1843 / 9)</name>
    <dbReference type="NCBI Taxonomy" id="1423757"/>
    <lineage>
        <taxon>Bacteria</taxon>
        <taxon>Bacillati</taxon>
        <taxon>Bacillota</taxon>
        <taxon>Bacilli</taxon>
        <taxon>Lactobacillales</taxon>
        <taxon>Lactobacillaceae</taxon>
        <taxon>Lentilactobacillus</taxon>
    </lineage>
</organism>
<protein>
    <submittedName>
        <fullName evidence="6">CvpA family protein</fullName>
    </submittedName>
</protein>
<gene>
    <name evidence="6" type="primary">cvpA</name>
    <name evidence="6" type="ORF">HMPREF0519_0625</name>
</gene>
<feature type="transmembrane region" description="Helical" evidence="5">
    <location>
        <begin position="115"/>
        <end position="138"/>
    </location>
</feature>
<sequence>MKREFKLILDLIIIVLLIGGLISGYRAGFINQSVRIVSLILSFMVSIYYFQPTANITINIAKKIGFAPGIQWLYVSDIVAFVLLFALTHAVYIMLGSHLNGIAKVPGFHLGNSLLGSAIGGMTQYLIIFFVLNILIVFPISWIQNQYQESQISQTIVKKTPILSKRESRTQTTKQGALSSSIVFLNKQGGPSNEVD</sequence>
<evidence type="ECO:0000256" key="5">
    <source>
        <dbReference type="SAM" id="Phobius"/>
    </source>
</evidence>
<feature type="transmembrane region" description="Helical" evidence="5">
    <location>
        <begin position="33"/>
        <end position="51"/>
    </location>
</feature>
<evidence type="ECO:0000256" key="1">
    <source>
        <dbReference type="ARBA" id="ARBA00004141"/>
    </source>
</evidence>
<accession>C0XH95</accession>
<dbReference type="GO" id="GO:0016020">
    <property type="term" value="C:membrane"/>
    <property type="evidence" value="ECO:0007669"/>
    <property type="project" value="UniProtKB-SubCell"/>
</dbReference>
<dbReference type="PANTHER" id="PTHR37306:SF1">
    <property type="entry name" value="COLICIN V PRODUCTION PROTEIN"/>
    <property type="match status" value="1"/>
</dbReference>
<proteinExistence type="predicted"/>
<dbReference type="Proteomes" id="UP000003752">
    <property type="component" value="Unassembled WGS sequence"/>
</dbReference>